<dbReference type="EMBL" id="NWUO01000028">
    <property type="protein sequence ID" value="PNS09946.1"/>
    <property type="molecule type" value="Genomic_DNA"/>
</dbReference>
<protein>
    <recommendedName>
        <fullName evidence="5">HTH araC/xylS-type domain-containing protein</fullName>
    </recommendedName>
</protein>
<evidence type="ECO:0000259" key="5">
    <source>
        <dbReference type="PROSITE" id="PS01124"/>
    </source>
</evidence>
<reference evidence="7" key="1">
    <citation type="submission" date="2017-09" db="EMBL/GenBank/DDBJ databases">
        <authorList>
            <person name="Palmer M."/>
            <person name="Steenkamp E.T."/>
            <person name="Coetzee M.P."/>
            <person name="Avontuur J.R."/>
            <person name="Van Zyl E."/>
            <person name="Chan W.-Y."/>
            <person name="Blom J."/>
            <person name="Venter S.N."/>
        </authorList>
    </citation>
    <scope>NUCLEOTIDE SEQUENCE [LARGE SCALE GENOMIC DNA]</scope>
    <source>
        <strain evidence="7">QC88-366</strain>
    </source>
</reference>
<dbReference type="Pfam" id="PF12833">
    <property type="entry name" value="HTH_18"/>
    <property type="match status" value="1"/>
</dbReference>
<dbReference type="InterPro" id="IPR009057">
    <property type="entry name" value="Homeodomain-like_sf"/>
</dbReference>
<dbReference type="InterPro" id="IPR018060">
    <property type="entry name" value="HTH_AraC"/>
</dbReference>
<dbReference type="PRINTS" id="PR00032">
    <property type="entry name" value="HTHARAC"/>
</dbReference>
<dbReference type="SUPFAM" id="SSF46689">
    <property type="entry name" value="Homeodomain-like"/>
    <property type="match status" value="2"/>
</dbReference>
<dbReference type="GO" id="GO:0043565">
    <property type="term" value="F:sequence-specific DNA binding"/>
    <property type="evidence" value="ECO:0007669"/>
    <property type="project" value="InterPro"/>
</dbReference>
<dbReference type="PROSITE" id="PS01124">
    <property type="entry name" value="HTH_ARAC_FAMILY_2"/>
    <property type="match status" value="1"/>
</dbReference>
<evidence type="ECO:0000256" key="1">
    <source>
        <dbReference type="ARBA" id="ARBA00022491"/>
    </source>
</evidence>
<dbReference type="SMART" id="SM00342">
    <property type="entry name" value="HTH_ARAC"/>
    <property type="match status" value="1"/>
</dbReference>
<name>A0A2K1Q4H6_9GAMM</name>
<evidence type="ECO:0000256" key="3">
    <source>
        <dbReference type="ARBA" id="ARBA00023125"/>
    </source>
</evidence>
<dbReference type="AlphaFoldDB" id="A0A2K1Q4H6"/>
<dbReference type="Proteomes" id="UP000236345">
    <property type="component" value="Unassembled WGS sequence"/>
</dbReference>
<feature type="domain" description="HTH araC/xylS-type" evidence="5">
    <location>
        <begin position="1"/>
        <end position="92"/>
    </location>
</feature>
<keyword evidence="2" id="KW-0805">Transcription regulation</keyword>
<dbReference type="PANTHER" id="PTHR11019">
    <property type="entry name" value="HTH-TYPE TRANSCRIPTIONAL REGULATOR NIMR"/>
    <property type="match status" value="1"/>
</dbReference>
<gene>
    <name evidence="6" type="ORF">COO59_20040</name>
</gene>
<dbReference type="Gene3D" id="1.10.10.60">
    <property type="entry name" value="Homeodomain-like"/>
    <property type="match status" value="2"/>
</dbReference>
<dbReference type="PROSITE" id="PS00041">
    <property type="entry name" value="HTH_ARAC_FAMILY_1"/>
    <property type="match status" value="1"/>
</dbReference>
<evidence type="ECO:0000256" key="4">
    <source>
        <dbReference type="ARBA" id="ARBA00023163"/>
    </source>
</evidence>
<dbReference type="FunFam" id="1.10.10.60:FF:000132">
    <property type="entry name" value="AraC family transcriptional regulator"/>
    <property type="match status" value="1"/>
</dbReference>
<dbReference type="InterPro" id="IPR018062">
    <property type="entry name" value="HTH_AraC-typ_CS"/>
</dbReference>
<evidence type="ECO:0000313" key="7">
    <source>
        <dbReference type="Proteomes" id="UP000236345"/>
    </source>
</evidence>
<keyword evidence="7" id="KW-1185">Reference proteome</keyword>
<sequence length="101" mass="11385">MKRNPGTDLSLGELARTSNSSERTLARLFVSETGMSFRNWRQQLRLVIAIDLLSRGEKITTVAFELGYSSASSFTTFFTRVIGVSPRKFMKLNEPEGSMIF</sequence>
<keyword evidence="4" id="KW-0804">Transcription</keyword>
<dbReference type="PANTHER" id="PTHR11019:SF199">
    <property type="entry name" value="HTH-TYPE TRANSCRIPTIONAL REGULATOR NIMR"/>
    <property type="match status" value="1"/>
</dbReference>
<dbReference type="GO" id="GO:0003700">
    <property type="term" value="F:DNA-binding transcription factor activity"/>
    <property type="evidence" value="ECO:0007669"/>
    <property type="project" value="InterPro"/>
</dbReference>
<keyword evidence="3" id="KW-0238">DNA-binding</keyword>
<comment type="caution">
    <text evidence="6">The sequence shown here is derived from an EMBL/GenBank/DDBJ whole genome shotgun (WGS) entry which is preliminary data.</text>
</comment>
<evidence type="ECO:0000313" key="6">
    <source>
        <dbReference type="EMBL" id="PNS09946.1"/>
    </source>
</evidence>
<dbReference type="InterPro" id="IPR020449">
    <property type="entry name" value="Tscrpt_reg_AraC-type_HTH"/>
</dbReference>
<accession>A0A2K1Q4H6</accession>
<keyword evidence="1" id="KW-0678">Repressor</keyword>
<organism evidence="6 7">
    <name type="scientific">Mixta theicola</name>
    <dbReference type="NCBI Taxonomy" id="1458355"/>
    <lineage>
        <taxon>Bacteria</taxon>
        <taxon>Pseudomonadati</taxon>
        <taxon>Pseudomonadota</taxon>
        <taxon>Gammaproteobacteria</taxon>
        <taxon>Enterobacterales</taxon>
        <taxon>Erwiniaceae</taxon>
        <taxon>Mixta</taxon>
    </lineage>
</organism>
<evidence type="ECO:0000256" key="2">
    <source>
        <dbReference type="ARBA" id="ARBA00023015"/>
    </source>
</evidence>
<proteinExistence type="predicted"/>